<dbReference type="EC" id="2.7.8.33" evidence="9"/>
<dbReference type="CDD" id="cd06853">
    <property type="entry name" value="GT_WecA_like"/>
    <property type="match status" value="1"/>
</dbReference>
<keyword evidence="2" id="KW-1003">Cell membrane</keyword>
<sequence>MNYRVPRTLDTGWCCGSTRHRPWSAAFSGPLREPCMTFTAFLHHLLFCAALAGLSAMIVRIMITVRVMDQPDLRKAHSIATPKGGGVGIVAAFLAGLLALYIWADFSRIADPYFRGVIIASVAIAFVSMIDDIRSRSFTVKLGTQILAALTVVASGLSLRDPNLPFIGPVSLGWIAPIASLMWLIFATNAMNFIDGLNGLASGVSLIACLFLAWIAQEQGGYFIYFAALLLASGIAGFLPFNFPKARIFMGDVGSQFCGFVLAMLGIAASRFDNVDMSFLLVPMLLSGVLFDVAFTLIRRGLNGENVTAAHRGHLYQVASRSGVSREAVTLIHWGFVVLGGCACLLFMQAGPSGKLLIPALLLVPQLIWLGCVVLAARKHGTSWR</sequence>
<evidence type="ECO:0000256" key="6">
    <source>
        <dbReference type="ARBA" id="ARBA00023136"/>
    </source>
</evidence>
<feature type="transmembrane region" description="Helical" evidence="8">
    <location>
        <begin position="41"/>
        <end position="63"/>
    </location>
</feature>
<evidence type="ECO:0000256" key="4">
    <source>
        <dbReference type="ARBA" id="ARBA00022692"/>
    </source>
</evidence>
<keyword evidence="6 8" id="KW-0472">Membrane</keyword>
<dbReference type="Pfam" id="PF00953">
    <property type="entry name" value="Glycos_transf_4"/>
    <property type="match status" value="1"/>
</dbReference>
<dbReference type="GO" id="GO:0009103">
    <property type="term" value="P:lipopolysaccharide biosynthetic process"/>
    <property type="evidence" value="ECO:0007669"/>
    <property type="project" value="TreeGrafter"/>
</dbReference>
<dbReference type="GO" id="GO:0071555">
    <property type="term" value="P:cell wall organization"/>
    <property type="evidence" value="ECO:0007669"/>
    <property type="project" value="TreeGrafter"/>
</dbReference>
<feature type="binding site" evidence="7">
    <location>
        <position position="252"/>
    </location>
    <ligand>
        <name>Mg(2+)</name>
        <dbReference type="ChEBI" id="CHEBI:18420"/>
    </ligand>
</feature>
<proteinExistence type="predicted"/>
<dbReference type="Proteomes" id="UP000019438">
    <property type="component" value="Chromosome"/>
</dbReference>
<feature type="transmembrane region" description="Helical" evidence="8">
    <location>
        <begin position="222"/>
        <end position="241"/>
    </location>
</feature>
<feature type="transmembrane region" description="Helical" evidence="8">
    <location>
        <begin position="166"/>
        <end position="185"/>
    </location>
</feature>
<feature type="binding site" evidence="7">
    <location>
        <position position="192"/>
    </location>
    <ligand>
        <name>Mg(2+)</name>
        <dbReference type="ChEBI" id="CHEBI:18420"/>
    </ligand>
</feature>
<keyword evidence="4 8" id="KW-0812">Transmembrane</keyword>
<feature type="transmembrane region" description="Helical" evidence="8">
    <location>
        <begin position="197"/>
        <end position="216"/>
    </location>
</feature>
<protein>
    <submittedName>
        <fullName evidence="9">Undecaprenyl-phosphate alpha-N-acetylglucosaminephosphotransferase</fullName>
        <ecNumber evidence="9">2.7.8.33</ecNumber>
    </submittedName>
</protein>
<evidence type="ECO:0000313" key="10">
    <source>
        <dbReference type="Proteomes" id="UP000019438"/>
    </source>
</evidence>
<evidence type="ECO:0000256" key="3">
    <source>
        <dbReference type="ARBA" id="ARBA00022679"/>
    </source>
</evidence>
<dbReference type="PANTHER" id="PTHR22926:SF3">
    <property type="entry name" value="UNDECAPRENYL-PHOSPHATE ALPHA-N-ACETYLGLUCOSAMINYL 1-PHOSPHATE TRANSFERASE"/>
    <property type="match status" value="1"/>
</dbReference>
<evidence type="ECO:0000256" key="7">
    <source>
        <dbReference type="PIRSR" id="PIRSR600715-1"/>
    </source>
</evidence>
<keyword evidence="3 9" id="KW-0808">Transferase</keyword>
<dbReference type="AlphaFoldDB" id="A0AAN0VES2"/>
<keyword evidence="7" id="KW-0479">Metal-binding</keyword>
<evidence type="ECO:0000256" key="2">
    <source>
        <dbReference type="ARBA" id="ARBA00022475"/>
    </source>
</evidence>
<dbReference type="GO" id="GO:0046872">
    <property type="term" value="F:metal ion binding"/>
    <property type="evidence" value="ECO:0007669"/>
    <property type="project" value="UniProtKB-KW"/>
</dbReference>
<evidence type="ECO:0000256" key="5">
    <source>
        <dbReference type="ARBA" id="ARBA00022989"/>
    </source>
</evidence>
<dbReference type="GO" id="GO:0005886">
    <property type="term" value="C:plasma membrane"/>
    <property type="evidence" value="ECO:0007669"/>
    <property type="project" value="UniProtKB-SubCell"/>
</dbReference>
<dbReference type="InterPro" id="IPR000715">
    <property type="entry name" value="Glycosyl_transferase_4"/>
</dbReference>
<name>A0AAN0VES2_9PROT</name>
<feature type="transmembrane region" description="Helical" evidence="8">
    <location>
        <begin position="331"/>
        <end position="350"/>
    </location>
</feature>
<keyword evidence="7" id="KW-0460">Magnesium</keyword>
<comment type="cofactor">
    <cofactor evidence="7">
        <name>Mg(2+)</name>
        <dbReference type="ChEBI" id="CHEBI:18420"/>
    </cofactor>
</comment>
<organism evidence="9 10">
    <name type="scientific">Granulibacter bethesdensis</name>
    <dbReference type="NCBI Taxonomy" id="364410"/>
    <lineage>
        <taxon>Bacteria</taxon>
        <taxon>Pseudomonadati</taxon>
        <taxon>Pseudomonadota</taxon>
        <taxon>Alphaproteobacteria</taxon>
        <taxon>Acetobacterales</taxon>
        <taxon>Acetobacteraceae</taxon>
        <taxon>Granulibacter</taxon>
    </lineage>
</organism>
<gene>
    <name evidence="9" type="ORF">GbCGDNIH3_0162</name>
</gene>
<dbReference type="GO" id="GO:0044038">
    <property type="term" value="P:cell wall macromolecule biosynthetic process"/>
    <property type="evidence" value="ECO:0007669"/>
    <property type="project" value="TreeGrafter"/>
</dbReference>
<dbReference type="KEGG" id="gbc:GbCGDNIH3_0162"/>
<feature type="transmembrane region" description="Helical" evidence="8">
    <location>
        <begin position="142"/>
        <end position="160"/>
    </location>
</feature>
<feature type="transmembrane region" description="Helical" evidence="8">
    <location>
        <begin position="84"/>
        <end position="106"/>
    </location>
</feature>
<dbReference type="EMBL" id="CP003181">
    <property type="protein sequence ID" value="AHJ61911.1"/>
    <property type="molecule type" value="Genomic_DNA"/>
</dbReference>
<reference evidence="10" key="1">
    <citation type="submission" date="2012-06" db="EMBL/GenBank/DDBJ databases">
        <title>Genome analysis of multiple Granulibacter bethesdensis isolates demonstrates substantial genome diversity.</title>
        <authorList>
            <person name="Greenberg D.E."/>
            <person name="Porcella S.F."/>
            <person name="Zarember K."/>
            <person name="Zelazny A.M."/>
            <person name="Bruno D."/>
            <person name="Martens C."/>
            <person name="Barbian K.D."/>
            <person name="Jaske E."/>
            <person name="Holland S.M."/>
        </authorList>
    </citation>
    <scope>NUCLEOTIDE SEQUENCE [LARGE SCALE GENOMIC DNA]</scope>
    <source>
        <strain evidence="10">CGDNIH3</strain>
    </source>
</reference>
<dbReference type="PANTHER" id="PTHR22926">
    <property type="entry name" value="PHOSPHO-N-ACETYLMURAMOYL-PENTAPEPTIDE-TRANSFERASE"/>
    <property type="match status" value="1"/>
</dbReference>
<feature type="transmembrane region" description="Helical" evidence="8">
    <location>
        <begin position="356"/>
        <end position="377"/>
    </location>
</feature>
<evidence type="ECO:0000256" key="1">
    <source>
        <dbReference type="ARBA" id="ARBA00004651"/>
    </source>
</evidence>
<dbReference type="GO" id="GO:0036380">
    <property type="term" value="F:UDP-N-acetylglucosamine-undecaprenyl-phosphate N-acetylglucosaminephosphotransferase activity"/>
    <property type="evidence" value="ECO:0007669"/>
    <property type="project" value="UniProtKB-EC"/>
</dbReference>
<keyword evidence="5 8" id="KW-1133">Transmembrane helix</keyword>
<feature type="transmembrane region" description="Helical" evidence="8">
    <location>
        <begin position="278"/>
        <end position="298"/>
    </location>
</feature>
<accession>A0AAN0VES2</accession>
<comment type="subcellular location">
    <subcellularLocation>
        <location evidence="1">Cell membrane</location>
        <topology evidence="1">Multi-pass membrane protein</topology>
    </subcellularLocation>
</comment>
<feature type="transmembrane region" description="Helical" evidence="8">
    <location>
        <begin position="112"/>
        <end position="130"/>
    </location>
</feature>
<evidence type="ECO:0000313" key="9">
    <source>
        <dbReference type="EMBL" id="AHJ61911.1"/>
    </source>
</evidence>
<evidence type="ECO:0000256" key="8">
    <source>
        <dbReference type="SAM" id="Phobius"/>
    </source>
</evidence>
<feature type="transmembrane region" description="Helical" evidence="8">
    <location>
        <begin position="253"/>
        <end position="272"/>
    </location>
</feature>